<dbReference type="EMBL" id="BNCO01000004">
    <property type="protein sequence ID" value="GIL46748.1"/>
    <property type="molecule type" value="Genomic_DNA"/>
</dbReference>
<evidence type="ECO:0000313" key="3">
    <source>
        <dbReference type="Proteomes" id="UP000747399"/>
    </source>
</evidence>
<dbReference type="Proteomes" id="UP000747399">
    <property type="component" value="Unassembled WGS sequence"/>
</dbReference>
<comment type="caution">
    <text evidence="2">The sequence shown here is derived from an EMBL/GenBank/DDBJ whole genome shotgun (WGS) entry which is preliminary data.</text>
</comment>
<evidence type="ECO:0000313" key="2">
    <source>
        <dbReference type="EMBL" id="GIL46748.1"/>
    </source>
</evidence>
<evidence type="ECO:0000256" key="1">
    <source>
        <dbReference type="SAM" id="MobiDB-lite"/>
    </source>
</evidence>
<proteinExistence type="predicted"/>
<feature type="non-terminal residue" evidence="2">
    <location>
        <position position="1"/>
    </location>
</feature>
<accession>A0A8J4ASH1</accession>
<feature type="region of interest" description="Disordered" evidence="1">
    <location>
        <begin position="215"/>
        <end position="237"/>
    </location>
</feature>
<protein>
    <submittedName>
        <fullName evidence="2">Uncharacterized protein</fullName>
    </submittedName>
</protein>
<name>A0A8J4ASH1_9CHLO</name>
<feature type="compositionally biased region" description="Low complexity" evidence="1">
    <location>
        <begin position="217"/>
        <end position="228"/>
    </location>
</feature>
<feature type="region of interest" description="Disordered" evidence="1">
    <location>
        <begin position="1"/>
        <end position="25"/>
    </location>
</feature>
<feature type="region of interest" description="Disordered" evidence="1">
    <location>
        <begin position="72"/>
        <end position="103"/>
    </location>
</feature>
<gene>
    <name evidence="2" type="ORF">Vafri_3648</name>
</gene>
<organism evidence="2 3">
    <name type="scientific">Volvox africanus</name>
    <dbReference type="NCBI Taxonomy" id="51714"/>
    <lineage>
        <taxon>Eukaryota</taxon>
        <taxon>Viridiplantae</taxon>
        <taxon>Chlorophyta</taxon>
        <taxon>core chlorophytes</taxon>
        <taxon>Chlorophyceae</taxon>
        <taxon>CS clade</taxon>
        <taxon>Chlamydomonadales</taxon>
        <taxon>Volvocaceae</taxon>
        <taxon>Volvox</taxon>
    </lineage>
</organism>
<reference evidence="2" key="1">
    <citation type="journal article" date="2021" name="Proc. Natl. Acad. Sci. U.S.A.">
        <title>Three genomes in the algal genus Volvox reveal the fate of a haploid sex-determining region after a transition to homothallism.</title>
        <authorList>
            <person name="Yamamoto K."/>
            <person name="Hamaji T."/>
            <person name="Kawai-Toyooka H."/>
            <person name="Matsuzaki R."/>
            <person name="Takahashi F."/>
            <person name="Nishimura Y."/>
            <person name="Kawachi M."/>
            <person name="Noguchi H."/>
            <person name="Minakuchi Y."/>
            <person name="Umen J.G."/>
            <person name="Toyoda A."/>
            <person name="Nozaki H."/>
        </authorList>
    </citation>
    <scope>NUCLEOTIDE SEQUENCE</scope>
    <source>
        <strain evidence="2">NIES-3780</strain>
    </source>
</reference>
<sequence length="237" mass="25505">AAPERLVGDAARNVVDSSPPAPVGGSGVLSSSGCATHGATITAAVAPVSPSLLENALPAGRESRWLGSKHPLRPHDQWGPANASHSDVWRGRSQVDDTPCMRPSVVHSHMRGLLTRDDDTFRPPSPAAGGRCEALQGHRRSLQLLQWTQANYHSLLREFQNRYPLIPSITGCRLHRDGVGVGDGSRRWLGGGNSAAAEELDRVAVAQVQWLQARATRPSQRCSPPSRRVQAWHQAQG</sequence>
<dbReference type="AlphaFoldDB" id="A0A8J4ASH1"/>
<keyword evidence="3" id="KW-1185">Reference proteome</keyword>
<feature type="non-terminal residue" evidence="2">
    <location>
        <position position="237"/>
    </location>
</feature>